<evidence type="ECO:0000259" key="1">
    <source>
        <dbReference type="Pfam" id="PF20254"/>
    </source>
</evidence>
<evidence type="ECO:0000313" key="2">
    <source>
        <dbReference type="EMBL" id="GHE66289.1"/>
    </source>
</evidence>
<sequence>MTTPRYAWSIPGFAVERPTGTPDSGEIWCYTDRFSYTAGDEIGLRVHTTAPHYDVRVVRDGSTPVEVWSADALPGKAYPTPTDAYEVGCDWPVSTTFTVDPSWPSGLYLIVVGIEHQGRRVEREHFFVVRPPRPRAPYVLVLTTSTMTAYNDWGGANHYRGVGDDPYQDIPSPVLSTQRPVARGMLRLPPGAPRSANPATPGPGYVPRHPAYEWAHAHGYSRHHADAFWAAYERPFVVWAEQHGYELDYLTQHDLHEDHSALDGYACAVFVGHDEYWTWEMRDAVDQFVEGGGNAARFAGNYIWQVRLEDDGTTQVCYKDPATDPLRHIDPRRTTTAWDAPFIDRPGARTFGLTGLGGGYNRYGAATPRSTGGFTVYRPGHWALKDTDLYYGDVFGSAPTCIAAFELDGVDYTFRRGLPYPTHVDGAPDGLEIIAMTPAVVGEVDRWRGEVPLGAPREEAVGHMQALWGDDVPDRFQGEFHGAGMVAAFTRGAGQVFNAGTTEWVSGLIHRDPFTEQITHNVLRRFGAGEERT</sequence>
<dbReference type="EMBL" id="BNAT01000064">
    <property type="protein sequence ID" value="GHE66289.1"/>
    <property type="molecule type" value="Genomic_DNA"/>
</dbReference>
<proteinExistence type="predicted"/>
<reference evidence="2" key="2">
    <citation type="submission" date="2020-09" db="EMBL/GenBank/DDBJ databases">
        <authorList>
            <person name="Sun Q."/>
            <person name="Zhou Y."/>
        </authorList>
    </citation>
    <scope>NUCLEOTIDE SEQUENCE</scope>
    <source>
        <strain evidence="2">CGMCC 4.7403</strain>
    </source>
</reference>
<keyword evidence="3" id="KW-1185">Reference proteome</keyword>
<organism evidence="2 3">
    <name type="scientific">Streptomyces capitiformicae</name>
    <dbReference type="NCBI Taxonomy" id="2014920"/>
    <lineage>
        <taxon>Bacteria</taxon>
        <taxon>Bacillati</taxon>
        <taxon>Actinomycetota</taxon>
        <taxon>Actinomycetes</taxon>
        <taxon>Kitasatosporales</taxon>
        <taxon>Streptomycetaceae</taxon>
        <taxon>Streptomyces</taxon>
    </lineage>
</organism>
<accession>A0A918ZSI3</accession>
<feature type="domain" description="N,N-dimethylformamidase beta subunit-like C-terminal" evidence="1">
    <location>
        <begin position="60"/>
        <end position="509"/>
    </location>
</feature>
<reference evidence="2" key="1">
    <citation type="journal article" date="2014" name="Int. J. Syst. Evol. Microbiol.">
        <title>Complete genome sequence of Corynebacterium casei LMG S-19264T (=DSM 44701T), isolated from a smear-ripened cheese.</title>
        <authorList>
            <consortium name="US DOE Joint Genome Institute (JGI-PGF)"/>
            <person name="Walter F."/>
            <person name="Albersmeier A."/>
            <person name="Kalinowski J."/>
            <person name="Ruckert C."/>
        </authorList>
    </citation>
    <scope>NUCLEOTIDE SEQUENCE</scope>
    <source>
        <strain evidence="2">CGMCC 4.7403</strain>
    </source>
</reference>
<dbReference type="RefSeq" id="WP_189788186.1">
    <property type="nucleotide sequence ID" value="NZ_BNAT01000064.1"/>
</dbReference>
<dbReference type="Proteomes" id="UP000603227">
    <property type="component" value="Unassembled WGS sequence"/>
</dbReference>
<dbReference type="Pfam" id="PF20254">
    <property type="entry name" value="DMFA2_C"/>
    <property type="match status" value="1"/>
</dbReference>
<dbReference type="InterPro" id="IPR046540">
    <property type="entry name" value="DMFA2_C"/>
</dbReference>
<dbReference type="AlphaFoldDB" id="A0A918ZSI3"/>
<gene>
    <name evidence="2" type="ORF">GCM10017771_89950</name>
</gene>
<evidence type="ECO:0000313" key="3">
    <source>
        <dbReference type="Proteomes" id="UP000603227"/>
    </source>
</evidence>
<protein>
    <recommendedName>
        <fullName evidence="1">N,N-dimethylformamidase beta subunit-like C-terminal domain-containing protein</fullName>
    </recommendedName>
</protein>
<comment type="caution">
    <text evidence="2">The sequence shown here is derived from an EMBL/GenBank/DDBJ whole genome shotgun (WGS) entry which is preliminary data.</text>
</comment>
<name>A0A918ZSI3_9ACTN</name>